<keyword evidence="3" id="KW-1185">Reference proteome</keyword>
<evidence type="ECO:0000313" key="2">
    <source>
        <dbReference type="EMBL" id="KAD3338460.1"/>
    </source>
</evidence>
<gene>
    <name evidence="2" type="ORF">E3N88_33981</name>
</gene>
<dbReference type="EMBL" id="SZYD01000016">
    <property type="protein sequence ID" value="KAD3338460.1"/>
    <property type="molecule type" value="Genomic_DNA"/>
</dbReference>
<protein>
    <submittedName>
        <fullName evidence="2">Uncharacterized protein</fullName>
    </submittedName>
</protein>
<accession>A0A5N6MD35</accession>
<evidence type="ECO:0000256" key="1">
    <source>
        <dbReference type="SAM" id="MobiDB-lite"/>
    </source>
</evidence>
<proteinExistence type="predicted"/>
<organism evidence="2 3">
    <name type="scientific">Mikania micrantha</name>
    <name type="common">bitter vine</name>
    <dbReference type="NCBI Taxonomy" id="192012"/>
    <lineage>
        <taxon>Eukaryota</taxon>
        <taxon>Viridiplantae</taxon>
        <taxon>Streptophyta</taxon>
        <taxon>Embryophyta</taxon>
        <taxon>Tracheophyta</taxon>
        <taxon>Spermatophyta</taxon>
        <taxon>Magnoliopsida</taxon>
        <taxon>eudicotyledons</taxon>
        <taxon>Gunneridae</taxon>
        <taxon>Pentapetalae</taxon>
        <taxon>asterids</taxon>
        <taxon>campanulids</taxon>
        <taxon>Asterales</taxon>
        <taxon>Asteraceae</taxon>
        <taxon>Asteroideae</taxon>
        <taxon>Heliantheae alliance</taxon>
        <taxon>Eupatorieae</taxon>
        <taxon>Mikania</taxon>
    </lineage>
</organism>
<dbReference type="Proteomes" id="UP000326396">
    <property type="component" value="Linkage Group LG6"/>
</dbReference>
<dbReference type="AlphaFoldDB" id="A0A5N6MD35"/>
<name>A0A5N6MD35_9ASTR</name>
<feature type="region of interest" description="Disordered" evidence="1">
    <location>
        <begin position="68"/>
        <end position="88"/>
    </location>
</feature>
<sequence>MQLTCKSPSSPLLTRMSLDLVLLEPFQANNDDLFKEPLSNSEGFHQLRGMDRVNRVANGSGEVRVKRARETAGMQELHPTVSGQGINP</sequence>
<comment type="caution">
    <text evidence="2">The sequence shown here is derived from an EMBL/GenBank/DDBJ whole genome shotgun (WGS) entry which is preliminary data.</text>
</comment>
<reference evidence="2 3" key="1">
    <citation type="submission" date="2019-05" db="EMBL/GenBank/DDBJ databases">
        <title>Mikania micrantha, genome provides insights into the molecular mechanism of rapid growth.</title>
        <authorList>
            <person name="Liu B."/>
        </authorList>
    </citation>
    <scope>NUCLEOTIDE SEQUENCE [LARGE SCALE GENOMIC DNA]</scope>
    <source>
        <strain evidence="2">NLD-2019</strain>
        <tissue evidence="2">Leaf</tissue>
    </source>
</reference>
<evidence type="ECO:0000313" key="3">
    <source>
        <dbReference type="Proteomes" id="UP000326396"/>
    </source>
</evidence>